<dbReference type="AlphaFoldDB" id="A0A392U3S6"/>
<name>A0A392U3S6_9FABA</name>
<protein>
    <submittedName>
        <fullName evidence="1">Uncharacterized protein</fullName>
    </submittedName>
</protein>
<accession>A0A392U3S6</accession>
<reference evidence="1 2" key="1">
    <citation type="journal article" date="2018" name="Front. Plant Sci.">
        <title>Red Clover (Trifolium pratense) and Zigzag Clover (T. medium) - A Picture of Genomic Similarities and Differences.</title>
        <authorList>
            <person name="Dluhosova J."/>
            <person name="Istvanek J."/>
            <person name="Nedelnik J."/>
            <person name="Repkova J."/>
        </authorList>
    </citation>
    <scope>NUCLEOTIDE SEQUENCE [LARGE SCALE GENOMIC DNA]</scope>
    <source>
        <strain evidence="2">cv. 10/8</strain>
        <tissue evidence="1">Leaf</tissue>
    </source>
</reference>
<evidence type="ECO:0000313" key="2">
    <source>
        <dbReference type="Proteomes" id="UP000265520"/>
    </source>
</evidence>
<organism evidence="1 2">
    <name type="scientific">Trifolium medium</name>
    <dbReference type="NCBI Taxonomy" id="97028"/>
    <lineage>
        <taxon>Eukaryota</taxon>
        <taxon>Viridiplantae</taxon>
        <taxon>Streptophyta</taxon>
        <taxon>Embryophyta</taxon>
        <taxon>Tracheophyta</taxon>
        <taxon>Spermatophyta</taxon>
        <taxon>Magnoliopsida</taxon>
        <taxon>eudicotyledons</taxon>
        <taxon>Gunneridae</taxon>
        <taxon>Pentapetalae</taxon>
        <taxon>rosids</taxon>
        <taxon>fabids</taxon>
        <taxon>Fabales</taxon>
        <taxon>Fabaceae</taxon>
        <taxon>Papilionoideae</taxon>
        <taxon>50 kb inversion clade</taxon>
        <taxon>NPAAA clade</taxon>
        <taxon>Hologalegina</taxon>
        <taxon>IRL clade</taxon>
        <taxon>Trifolieae</taxon>
        <taxon>Trifolium</taxon>
    </lineage>
</organism>
<comment type="caution">
    <text evidence="1">The sequence shown here is derived from an EMBL/GenBank/DDBJ whole genome shotgun (WGS) entry which is preliminary data.</text>
</comment>
<sequence length="60" mass="6772">DGVGHPLMQATLSGFPLVQLEHHPLQHLISAQLLPSVQLSQQRNQLQPDYFICLGQRRDT</sequence>
<dbReference type="Proteomes" id="UP000265520">
    <property type="component" value="Unassembled WGS sequence"/>
</dbReference>
<dbReference type="EMBL" id="LXQA010730373">
    <property type="protein sequence ID" value="MCI68089.1"/>
    <property type="molecule type" value="Genomic_DNA"/>
</dbReference>
<evidence type="ECO:0000313" key="1">
    <source>
        <dbReference type="EMBL" id="MCI68089.1"/>
    </source>
</evidence>
<proteinExistence type="predicted"/>
<feature type="non-terminal residue" evidence="1">
    <location>
        <position position="1"/>
    </location>
</feature>
<keyword evidence="2" id="KW-1185">Reference proteome</keyword>